<feature type="transmembrane region" description="Helical" evidence="1">
    <location>
        <begin position="108"/>
        <end position="131"/>
    </location>
</feature>
<feature type="transmembrane region" description="Helical" evidence="1">
    <location>
        <begin position="75"/>
        <end position="96"/>
    </location>
</feature>
<sequence length="187" mass="20414">MPLLLALPLAILVFVALMVLLLPLSLWQRLRSGSARRQARPWAVRLNLWATLLSCALFAAFVGVASLWWPGVWWQAALGGLAGALLGAAGSALTRFEPTPGPLFYTPNPWLALALTLLVLVRLGAGLVQGWRASVGGGAWPAEGWMSHGSLLAAAALLLGYAVAYAWLLQRRLRRHRRYRGYDRTPR</sequence>
<comment type="caution">
    <text evidence="2">The sequence shown here is derived from an EMBL/GenBank/DDBJ whole genome shotgun (WGS) entry which is preliminary data.</text>
</comment>
<feature type="transmembrane region" description="Helical" evidence="1">
    <location>
        <begin position="151"/>
        <end position="169"/>
    </location>
</feature>
<feature type="transmembrane region" description="Helical" evidence="1">
    <location>
        <begin position="6"/>
        <end position="27"/>
    </location>
</feature>
<keyword evidence="1" id="KW-1133">Transmembrane helix</keyword>
<dbReference type="Proteomes" id="UP001209922">
    <property type="component" value="Unassembled WGS sequence"/>
</dbReference>
<evidence type="ECO:0000313" key="2">
    <source>
        <dbReference type="EMBL" id="MCW4471703.1"/>
    </source>
</evidence>
<organism evidence="2 3">
    <name type="scientific">Xanthomonas chitinilytica</name>
    <dbReference type="NCBI Taxonomy" id="2989819"/>
    <lineage>
        <taxon>Bacteria</taxon>
        <taxon>Pseudomonadati</taxon>
        <taxon>Pseudomonadota</taxon>
        <taxon>Gammaproteobacteria</taxon>
        <taxon>Lysobacterales</taxon>
        <taxon>Lysobacteraceae</taxon>
        <taxon>Xanthomonas</taxon>
    </lineage>
</organism>
<dbReference type="Pfam" id="PF07301">
    <property type="entry name" value="DUF1453"/>
    <property type="match status" value="1"/>
</dbReference>
<feature type="transmembrane region" description="Helical" evidence="1">
    <location>
        <begin position="48"/>
        <end position="69"/>
    </location>
</feature>
<gene>
    <name evidence="2" type="ORF">OK345_04175</name>
</gene>
<proteinExistence type="predicted"/>
<keyword evidence="1" id="KW-0812">Transmembrane</keyword>
<dbReference type="RefSeq" id="WP_265126666.1">
    <property type="nucleotide sequence ID" value="NZ_JAPCHY010000003.1"/>
</dbReference>
<evidence type="ECO:0000313" key="3">
    <source>
        <dbReference type="Proteomes" id="UP001209922"/>
    </source>
</evidence>
<reference evidence="2 3" key="1">
    <citation type="submission" date="2022-10" db="EMBL/GenBank/DDBJ databases">
        <title>Xanthomonas sp. H13-6.</title>
        <authorList>
            <person name="Liu X."/>
            <person name="Deng Z."/>
            <person name="Jiang Y."/>
            <person name="Yu T."/>
            <person name="Ai J."/>
        </authorList>
    </citation>
    <scope>NUCLEOTIDE SEQUENCE [LARGE SCALE GENOMIC DNA]</scope>
    <source>
        <strain evidence="2 3">H13-6</strain>
    </source>
</reference>
<accession>A0ABT3JTC7</accession>
<protein>
    <submittedName>
        <fullName evidence="2">DUF1453 domain-containing protein</fullName>
    </submittedName>
</protein>
<dbReference type="EMBL" id="JAPCHY010000003">
    <property type="protein sequence ID" value="MCW4471703.1"/>
    <property type="molecule type" value="Genomic_DNA"/>
</dbReference>
<evidence type="ECO:0000256" key="1">
    <source>
        <dbReference type="SAM" id="Phobius"/>
    </source>
</evidence>
<dbReference type="InterPro" id="IPR058247">
    <property type="entry name" value="DUF1453"/>
</dbReference>
<name>A0ABT3JTC7_9XANT</name>
<keyword evidence="3" id="KW-1185">Reference proteome</keyword>
<keyword evidence="1" id="KW-0472">Membrane</keyword>